<keyword evidence="1" id="KW-0472">Membrane</keyword>
<evidence type="ECO:0000256" key="1">
    <source>
        <dbReference type="SAM" id="Phobius"/>
    </source>
</evidence>
<feature type="transmembrane region" description="Helical" evidence="1">
    <location>
        <begin position="88"/>
        <end position="105"/>
    </location>
</feature>
<feature type="domain" description="Ice-binding protein C-terminal" evidence="2">
    <location>
        <begin position="84"/>
        <end position="107"/>
    </location>
</feature>
<gene>
    <name evidence="3" type="ORF">U14_01415</name>
</gene>
<keyword evidence="1" id="KW-1133">Transmembrane helix</keyword>
<dbReference type="Pfam" id="PF07589">
    <property type="entry name" value="PEP-CTERM"/>
    <property type="match status" value="1"/>
</dbReference>
<accession>A0A0S6VWH5</accession>
<reference evidence="3" key="1">
    <citation type="journal article" date="2015" name="PeerJ">
        <title>First genomic representation of candidate bacterial phylum KSB3 points to enhanced environmental sensing as a trigger of wastewater bulking.</title>
        <authorList>
            <person name="Sekiguchi Y."/>
            <person name="Ohashi A."/>
            <person name="Parks D.H."/>
            <person name="Yamauchi T."/>
            <person name="Tyson G.W."/>
            <person name="Hugenholtz P."/>
        </authorList>
    </citation>
    <scope>NUCLEOTIDE SEQUENCE [LARGE SCALE GENOMIC DNA]</scope>
</reference>
<dbReference type="HOGENOM" id="CLU_2204828_0_0_0"/>
<evidence type="ECO:0000313" key="3">
    <source>
        <dbReference type="EMBL" id="GAK50188.1"/>
    </source>
</evidence>
<sequence length="107" mass="11611">MVNGPPYEHEGRHRLPGNGAWQQLSVTITFAHQEQMQIYLYGGTDTVYDDVQIAPVTPAAFAMSNVKMAFKQDVAPESAPTPHPVPEPGTLLLVAAGLIGVFALLRR</sequence>
<name>A0A0S6VWH5_9BACT</name>
<evidence type="ECO:0000259" key="2">
    <source>
        <dbReference type="Pfam" id="PF07589"/>
    </source>
</evidence>
<evidence type="ECO:0000313" key="4">
    <source>
        <dbReference type="Proteomes" id="UP000030700"/>
    </source>
</evidence>
<dbReference type="InterPro" id="IPR013424">
    <property type="entry name" value="Ice-binding_C"/>
</dbReference>
<proteinExistence type="predicted"/>
<dbReference type="NCBIfam" id="TIGR02595">
    <property type="entry name" value="PEP_CTERM"/>
    <property type="match status" value="1"/>
</dbReference>
<protein>
    <recommendedName>
        <fullName evidence="2">Ice-binding protein C-terminal domain-containing protein</fullName>
    </recommendedName>
</protein>
<keyword evidence="1" id="KW-0812">Transmembrane</keyword>
<dbReference type="AlphaFoldDB" id="A0A0S6VWH5"/>
<organism evidence="3">
    <name type="scientific">Candidatus Moduliflexus flocculans</name>
    <dbReference type="NCBI Taxonomy" id="1499966"/>
    <lineage>
        <taxon>Bacteria</taxon>
        <taxon>Candidatus Moduliflexota</taxon>
        <taxon>Candidatus Moduliflexia</taxon>
        <taxon>Candidatus Moduliflexales</taxon>
        <taxon>Candidatus Moduliflexaceae</taxon>
    </lineage>
</organism>
<keyword evidence="4" id="KW-1185">Reference proteome</keyword>
<dbReference type="STRING" id="1499966.U14_01415"/>
<dbReference type="Proteomes" id="UP000030700">
    <property type="component" value="Unassembled WGS sequence"/>
</dbReference>
<dbReference type="EMBL" id="DF820456">
    <property type="protein sequence ID" value="GAK50188.1"/>
    <property type="molecule type" value="Genomic_DNA"/>
</dbReference>